<dbReference type="OrthoDB" id="7708173at2"/>
<organism evidence="1 2">
    <name type="scientific">Cognatishimia maritima</name>
    <dbReference type="NCBI Taxonomy" id="870908"/>
    <lineage>
        <taxon>Bacteria</taxon>
        <taxon>Pseudomonadati</taxon>
        <taxon>Pseudomonadota</taxon>
        <taxon>Alphaproteobacteria</taxon>
        <taxon>Rhodobacterales</taxon>
        <taxon>Paracoccaceae</taxon>
        <taxon>Cognatishimia</taxon>
    </lineage>
</organism>
<sequence length="100" mass="11080">MRGITITYDYSGDEAPWRAAMQAFVDAVNSDPAAAGFRYQIAVADNGSSRIHWGRWDSKETLAHVQSQDYFTTFAAQVAEFSGGKHKPLPANIALKTENW</sequence>
<dbReference type="STRING" id="870908.SAMN04488044_1470"/>
<proteinExistence type="predicted"/>
<evidence type="ECO:0008006" key="3">
    <source>
        <dbReference type="Google" id="ProtNLM"/>
    </source>
</evidence>
<keyword evidence="2" id="KW-1185">Reference proteome</keyword>
<accession>A0A1M5NAG5</accession>
<dbReference type="RefSeq" id="WP_072792078.1">
    <property type="nucleotide sequence ID" value="NZ_FQWM01000002.1"/>
</dbReference>
<dbReference type="AlphaFoldDB" id="A0A1M5NAG5"/>
<dbReference type="Gene3D" id="3.30.70.100">
    <property type="match status" value="1"/>
</dbReference>
<evidence type="ECO:0000313" key="2">
    <source>
        <dbReference type="Proteomes" id="UP000184211"/>
    </source>
</evidence>
<gene>
    <name evidence="1" type="ORF">SAMN04488044_1470</name>
</gene>
<protein>
    <recommendedName>
        <fullName evidence="3">Antibiotic biosynthesis monooxygenase</fullName>
    </recommendedName>
</protein>
<dbReference type="EMBL" id="FQWM01000002">
    <property type="protein sequence ID" value="SHG86487.1"/>
    <property type="molecule type" value="Genomic_DNA"/>
</dbReference>
<dbReference type="Proteomes" id="UP000184211">
    <property type="component" value="Unassembled WGS sequence"/>
</dbReference>
<reference evidence="2" key="1">
    <citation type="submission" date="2016-11" db="EMBL/GenBank/DDBJ databases">
        <authorList>
            <person name="Varghese N."/>
            <person name="Submissions S."/>
        </authorList>
    </citation>
    <scope>NUCLEOTIDE SEQUENCE [LARGE SCALE GENOMIC DNA]</scope>
    <source>
        <strain evidence="2">DSM 28223</strain>
    </source>
</reference>
<evidence type="ECO:0000313" key="1">
    <source>
        <dbReference type="EMBL" id="SHG86487.1"/>
    </source>
</evidence>
<name>A0A1M5NAG5_9RHOB</name>